<dbReference type="SUPFAM" id="SSF64288">
    <property type="entry name" value="Chorismate lyase-like"/>
    <property type="match status" value="1"/>
</dbReference>
<dbReference type="Pfam" id="PF07702">
    <property type="entry name" value="UTRA"/>
    <property type="match status" value="1"/>
</dbReference>
<dbReference type="OrthoDB" id="7363114at2"/>
<dbReference type="InterPro" id="IPR036390">
    <property type="entry name" value="WH_DNA-bd_sf"/>
</dbReference>
<dbReference type="HOGENOM" id="CLU_063236_5_2_11"/>
<dbReference type="GO" id="GO:0045892">
    <property type="term" value="P:negative regulation of DNA-templated transcription"/>
    <property type="evidence" value="ECO:0007669"/>
    <property type="project" value="TreeGrafter"/>
</dbReference>
<dbReference type="InterPro" id="IPR011663">
    <property type="entry name" value="UTRA"/>
</dbReference>
<dbReference type="Proteomes" id="UP000006851">
    <property type="component" value="Chromosome"/>
</dbReference>
<keyword evidence="2" id="KW-0238">DNA-binding</keyword>
<gene>
    <name evidence="6" type="ordered locus">Corgl_0777</name>
</gene>
<dbReference type="PANTHER" id="PTHR44846">
    <property type="entry name" value="MANNOSYL-D-GLYCERATE TRANSPORT/METABOLISM SYSTEM REPRESSOR MNGR-RELATED"/>
    <property type="match status" value="1"/>
</dbReference>
<dbReference type="GO" id="GO:0003700">
    <property type="term" value="F:DNA-binding transcription factor activity"/>
    <property type="evidence" value="ECO:0007669"/>
    <property type="project" value="UniProtKB-UniRule"/>
</dbReference>
<keyword evidence="1" id="KW-0805">Transcription regulation</keyword>
<feature type="domain" description="HTH gntR-type" evidence="5">
    <location>
        <begin position="2"/>
        <end position="70"/>
    </location>
</feature>
<dbReference type="PROSITE" id="PS50949">
    <property type="entry name" value="HTH_GNTR"/>
    <property type="match status" value="1"/>
</dbReference>
<dbReference type="SMART" id="SM00345">
    <property type="entry name" value="HTH_GNTR"/>
    <property type="match status" value="1"/>
</dbReference>
<dbReference type="EMBL" id="CP002628">
    <property type="protein sequence ID" value="AEB06891.1"/>
    <property type="molecule type" value="Genomic_DNA"/>
</dbReference>
<organism evidence="6 7">
    <name type="scientific">Coriobacterium glomerans (strain ATCC 49209 / DSM 20642 / JCM 10262 / PW2)</name>
    <dbReference type="NCBI Taxonomy" id="700015"/>
    <lineage>
        <taxon>Bacteria</taxon>
        <taxon>Bacillati</taxon>
        <taxon>Actinomycetota</taxon>
        <taxon>Coriobacteriia</taxon>
        <taxon>Coriobacteriales</taxon>
        <taxon>Coriobacteriaceae</taxon>
        <taxon>Coriobacterium</taxon>
    </lineage>
</organism>
<keyword evidence="3" id="KW-0804">Transcription</keyword>
<name>F2NBT2_CORGP</name>
<dbReference type="NCBIfam" id="TIGR02404">
    <property type="entry name" value="trehalos_R_Bsub"/>
    <property type="match status" value="1"/>
</dbReference>
<dbReference type="InterPro" id="IPR012770">
    <property type="entry name" value="TreR"/>
</dbReference>
<dbReference type="GO" id="GO:0003677">
    <property type="term" value="F:DNA binding"/>
    <property type="evidence" value="ECO:0007669"/>
    <property type="project" value="UniProtKB-UniRule"/>
</dbReference>
<dbReference type="InterPro" id="IPR028978">
    <property type="entry name" value="Chorismate_lyase_/UTRA_dom_sf"/>
</dbReference>
<dbReference type="CDD" id="cd07377">
    <property type="entry name" value="WHTH_GntR"/>
    <property type="match status" value="1"/>
</dbReference>
<dbReference type="InterPro" id="IPR050679">
    <property type="entry name" value="Bact_HTH_transcr_reg"/>
</dbReference>
<evidence type="ECO:0000313" key="6">
    <source>
        <dbReference type="EMBL" id="AEB06891.1"/>
    </source>
</evidence>
<dbReference type="Pfam" id="PF00392">
    <property type="entry name" value="GntR"/>
    <property type="match status" value="1"/>
</dbReference>
<protein>
    <recommendedName>
        <fullName evidence="4">Trehalose operon repressor</fullName>
    </recommendedName>
</protein>
<evidence type="ECO:0000256" key="2">
    <source>
        <dbReference type="ARBA" id="ARBA00023125"/>
    </source>
</evidence>
<evidence type="ECO:0000256" key="1">
    <source>
        <dbReference type="ARBA" id="ARBA00023015"/>
    </source>
</evidence>
<dbReference type="STRING" id="700015.Corgl_0777"/>
<proteinExistence type="predicted"/>
<dbReference type="Gene3D" id="1.10.10.10">
    <property type="entry name" value="Winged helix-like DNA-binding domain superfamily/Winged helix DNA-binding domain"/>
    <property type="match status" value="1"/>
</dbReference>
<dbReference type="AlphaFoldDB" id="F2NBT2"/>
<dbReference type="SUPFAM" id="SSF46785">
    <property type="entry name" value="Winged helix' DNA-binding domain"/>
    <property type="match status" value="1"/>
</dbReference>
<dbReference type="SMART" id="SM00866">
    <property type="entry name" value="UTRA"/>
    <property type="match status" value="1"/>
</dbReference>
<dbReference type="PRINTS" id="PR00035">
    <property type="entry name" value="HTHGNTR"/>
</dbReference>
<reference evidence="7" key="1">
    <citation type="journal article" date="2013" name="Stand. Genomic Sci.">
        <title>Complete genome sequence of Coriobacterium glomerans type strain (PW2(T)) from the midgut of Pyrrhocoris apterus L. (red soldier bug).</title>
        <authorList>
            <person name="Stackebrandt E."/>
            <person name="Zeytun A."/>
            <person name="Lapidus A."/>
            <person name="Nolan M."/>
            <person name="Lucas S."/>
            <person name="Hammon N."/>
            <person name="Deshpande S."/>
            <person name="Cheng J.F."/>
            <person name="Tapia R."/>
            <person name="Goodwin L.A."/>
            <person name="Pitluck S."/>
            <person name="Liolios K."/>
            <person name="Pagani I."/>
            <person name="Ivanova N."/>
            <person name="Mavromatis K."/>
            <person name="Mikhailova N."/>
            <person name="Huntemann M."/>
            <person name="Pati A."/>
            <person name="Chen A."/>
            <person name="Palaniappan K."/>
            <person name="Chang Y.J."/>
            <person name="Land M."/>
            <person name="Hauser L."/>
            <person name="Rohde M."/>
            <person name="Pukall R."/>
            <person name="Goker M."/>
            <person name="Detter J.C."/>
            <person name="Woyke T."/>
            <person name="Bristow J."/>
            <person name="Eisen J.A."/>
            <person name="Markowitz V."/>
            <person name="Hugenholtz P."/>
            <person name="Kyrpides N.C."/>
            <person name="Klenk H.P."/>
        </authorList>
    </citation>
    <scope>NUCLEOTIDE SEQUENCE</scope>
    <source>
        <strain evidence="7">ATCC 49209 / DSM 20642 / JCM 10262 / PW2</strain>
    </source>
</reference>
<sequence>MKMRYDAIYRDILHNIEDGTYPYQTLLPSENKLIDVYGCSHNTLRRALAMLAAKGCVQPIQGKGVLVIHRQPAKAAFIVGGIETFKETAARNHLLATTEVVTFEQLEVDQSLADLTGFTMGSQLIHIERVRRLNGMRLIFDNNYFLASAVSGLTPSIAENSVYEYIEHVLHMSIATSRRMITVERCTRRDQELLSIEGFDFLAVVSGWTYSGKGELFEYTQSRHRPDYFCFNDTATRDVANLESPSGKRARDMLSS</sequence>
<dbReference type="RefSeq" id="WP_013708634.1">
    <property type="nucleotide sequence ID" value="NC_015389.1"/>
</dbReference>
<evidence type="ECO:0000259" key="5">
    <source>
        <dbReference type="PROSITE" id="PS50949"/>
    </source>
</evidence>
<accession>F2NBT2</accession>
<dbReference type="PANTHER" id="PTHR44846:SF12">
    <property type="entry name" value="HTH-TYPE TRANSCRIPTIONAL REGULATOR TRER"/>
    <property type="match status" value="1"/>
</dbReference>
<dbReference type="eggNOG" id="COG2188">
    <property type="taxonomic scope" value="Bacteria"/>
</dbReference>
<evidence type="ECO:0000256" key="3">
    <source>
        <dbReference type="ARBA" id="ARBA00023163"/>
    </source>
</evidence>
<dbReference type="InterPro" id="IPR000524">
    <property type="entry name" value="Tscrpt_reg_HTH_GntR"/>
</dbReference>
<evidence type="ECO:0000313" key="7">
    <source>
        <dbReference type="Proteomes" id="UP000006851"/>
    </source>
</evidence>
<evidence type="ECO:0000256" key="4">
    <source>
        <dbReference type="NCBIfam" id="TIGR02404"/>
    </source>
</evidence>
<dbReference type="InterPro" id="IPR036388">
    <property type="entry name" value="WH-like_DNA-bd_sf"/>
</dbReference>
<dbReference type="Gene3D" id="3.40.1410.10">
    <property type="entry name" value="Chorismate lyase-like"/>
    <property type="match status" value="1"/>
</dbReference>
<keyword evidence="7" id="KW-1185">Reference proteome</keyword>
<dbReference type="KEGG" id="cgo:Corgl_0777"/>